<dbReference type="FunFam" id="3.40.309.10:FF:000012">
    <property type="entry name" value="Betaine aldehyde dehydrogenase"/>
    <property type="match status" value="1"/>
</dbReference>
<name>A0A318JPM3_9NEIS</name>
<comment type="similarity">
    <text evidence="1 4">Belongs to the aldehyde dehydrogenase family.</text>
</comment>
<dbReference type="InterPro" id="IPR029510">
    <property type="entry name" value="Ald_DH_CS_GLU"/>
</dbReference>
<dbReference type="GO" id="GO:0016620">
    <property type="term" value="F:oxidoreductase activity, acting on the aldehyde or oxo group of donors, NAD or NADP as acceptor"/>
    <property type="evidence" value="ECO:0007669"/>
    <property type="project" value="InterPro"/>
</dbReference>
<comment type="caution">
    <text evidence="6">The sequence shown here is derived from an EMBL/GenBank/DDBJ whole genome shotgun (WGS) entry which is preliminary data.</text>
</comment>
<evidence type="ECO:0000256" key="4">
    <source>
        <dbReference type="RuleBase" id="RU003345"/>
    </source>
</evidence>
<dbReference type="EMBL" id="QJKC01000002">
    <property type="protein sequence ID" value="PXX50525.1"/>
    <property type="molecule type" value="Genomic_DNA"/>
</dbReference>
<proteinExistence type="inferred from homology"/>
<accession>A0A318JPM3</accession>
<dbReference type="PANTHER" id="PTHR11699">
    <property type="entry name" value="ALDEHYDE DEHYDROGENASE-RELATED"/>
    <property type="match status" value="1"/>
</dbReference>
<evidence type="ECO:0000256" key="2">
    <source>
        <dbReference type="ARBA" id="ARBA00023002"/>
    </source>
</evidence>
<reference evidence="6 7" key="1">
    <citation type="submission" date="2018-05" db="EMBL/GenBank/DDBJ databases">
        <title>Genomic Encyclopedia of Type Strains, Phase IV (KMG-IV): sequencing the most valuable type-strain genomes for metagenomic binning, comparative biology and taxonomic classification.</title>
        <authorList>
            <person name="Goeker M."/>
        </authorList>
    </citation>
    <scope>NUCLEOTIDE SEQUENCE [LARGE SCALE GENOMIC DNA]</scope>
    <source>
        <strain evidence="6 7">DSM 25134</strain>
    </source>
</reference>
<dbReference type="Gene3D" id="3.40.309.10">
    <property type="entry name" value="Aldehyde Dehydrogenase, Chain A, domain 2"/>
    <property type="match status" value="1"/>
</dbReference>
<dbReference type="FunFam" id="3.40.605.10:FF:000007">
    <property type="entry name" value="NAD/NADP-dependent betaine aldehyde dehydrogenase"/>
    <property type="match status" value="1"/>
</dbReference>
<dbReference type="InterPro" id="IPR016161">
    <property type="entry name" value="Ald_DH/histidinol_DH"/>
</dbReference>
<evidence type="ECO:0000256" key="3">
    <source>
        <dbReference type="PROSITE-ProRule" id="PRU10007"/>
    </source>
</evidence>
<feature type="active site" evidence="3">
    <location>
        <position position="249"/>
    </location>
</feature>
<dbReference type="InterPro" id="IPR016162">
    <property type="entry name" value="Ald_DH_N"/>
</dbReference>
<gene>
    <name evidence="6" type="ORF">DFR38_102174</name>
</gene>
<dbReference type="AlphaFoldDB" id="A0A318JPM3"/>
<evidence type="ECO:0000256" key="1">
    <source>
        <dbReference type="ARBA" id="ARBA00009986"/>
    </source>
</evidence>
<dbReference type="InterPro" id="IPR016163">
    <property type="entry name" value="Ald_DH_C"/>
</dbReference>
<organism evidence="6 7">
    <name type="scientific">Aquitalea magnusonii</name>
    <dbReference type="NCBI Taxonomy" id="332411"/>
    <lineage>
        <taxon>Bacteria</taxon>
        <taxon>Pseudomonadati</taxon>
        <taxon>Pseudomonadota</taxon>
        <taxon>Betaproteobacteria</taxon>
        <taxon>Neisseriales</taxon>
        <taxon>Chromobacteriaceae</taxon>
        <taxon>Aquitalea</taxon>
    </lineage>
</organism>
<evidence type="ECO:0000313" key="7">
    <source>
        <dbReference type="Proteomes" id="UP000248395"/>
    </source>
</evidence>
<evidence type="ECO:0000259" key="5">
    <source>
        <dbReference type="Pfam" id="PF00171"/>
    </source>
</evidence>
<protein>
    <submittedName>
        <fullName evidence="6">Aldehyde dehydrogenase (NAD+)/betaine-aldehyde dehydrogenase</fullName>
    </submittedName>
</protein>
<dbReference type="Gene3D" id="3.40.605.10">
    <property type="entry name" value="Aldehyde Dehydrogenase, Chain A, domain 1"/>
    <property type="match status" value="1"/>
</dbReference>
<feature type="domain" description="Aldehyde dehydrogenase" evidence="5">
    <location>
        <begin position="17"/>
        <end position="474"/>
    </location>
</feature>
<dbReference type="InterPro" id="IPR016160">
    <property type="entry name" value="Ald_DH_CS_CYS"/>
</dbReference>
<dbReference type="PROSITE" id="PS00070">
    <property type="entry name" value="ALDEHYDE_DEHYDR_CYS"/>
    <property type="match status" value="1"/>
</dbReference>
<dbReference type="CDD" id="cd07114">
    <property type="entry name" value="ALDH_DhaS"/>
    <property type="match status" value="1"/>
</dbReference>
<evidence type="ECO:0000313" key="6">
    <source>
        <dbReference type="EMBL" id="PXX50525.1"/>
    </source>
</evidence>
<sequence length="490" mass="52297">MLRSFQQYIDGVFEDGDTRFDSINPANGRAWASMPAASADDVDRAVKAAHRAFLDPAWAGLTASQRGKLLYKLAELVAQHADQLAALETADTGKIIRETRSQIGYVAEYYRYYAGLADKIQGACLPVDKPDMEAFLRREPIGVVAAIVPWNSQLFLSAVKLGPALAAGCTVVLKASEEGPAPLLEFARLVHQAGFPPGVVNVLTGYGQDCGQVLTSHPLVARIAFTGGPETARHIVRNSAENLAYTTLELGGKSPVLVFDDVDVDSVSNAIVAGIFAASGQSCVAGSRLLVQRGVKDRLLARLQAKAEAIHIGDPQDSATEMGPLATRRQREHIEKVVAASVQAGAELLTGGGVPAGRQDGYYYLPTILSCPDAQIPSVTTELFGPVLSVLTFDSEAEAVALANDSVYGLAAGVFTRDLSRGHRLTRALRAGIVWVNTYRAVSPIVPFGGYGQSGLGREGGMESVLDYTRTKSVWIRTSDEPIADPFVMR</sequence>
<dbReference type="PROSITE" id="PS00687">
    <property type="entry name" value="ALDEHYDE_DEHYDR_GLU"/>
    <property type="match status" value="1"/>
</dbReference>
<keyword evidence="2 4" id="KW-0560">Oxidoreductase</keyword>
<dbReference type="RefSeq" id="WP_059286644.1">
    <property type="nucleotide sequence ID" value="NZ_LNQU01000097.1"/>
</dbReference>
<dbReference type="SUPFAM" id="SSF53720">
    <property type="entry name" value="ALDH-like"/>
    <property type="match status" value="1"/>
</dbReference>
<dbReference type="OrthoDB" id="6187633at2"/>
<dbReference type="Proteomes" id="UP000248395">
    <property type="component" value="Unassembled WGS sequence"/>
</dbReference>
<keyword evidence="7" id="KW-1185">Reference proteome</keyword>
<dbReference type="InterPro" id="IPR015590">
    <property type="entry name" value="Aldehyde_DH_dom"/>
</dbReference>
<dbReference type="Pfam" id="PF00171">
    <property type="entry name" value="Aldedh"/>
    <property type="match status" value="1"/>
</dbReference>